<keyword evidence="5" id="KW-1185">Reference proteome</keyword>
<organism evidence="4 5">
    <name type="scientific">Magnaporthiopsis poae (strain ATCC 64411 / 73-15)</name>
    <name type="common">Kentucky bluegrass fungus</name>
    <name type="synonym">Magnaporthe poae</name>
    <dbReference type="NCBI Taxonomy" id="644358"/>
    <lineage>
        <taxon>Eukaryota</taxon>
        <taxon>Fungi</taxon>
        <taxon>Dikarya</taxon>
        <taxon>Ascomycota</taxon>
        <taxon>Pezizomycotina</taxon>
        <taxon>Sordariomycetes</taxon>
        <taxon>Sordariomycetidae</taxon>
        <taxon>Magnaporthales</taxon>
        <taxon>Magnaporthaceae</taxon>
        <taxon>Magnaporthiopsis</taxon>
    </lineage>
</organism>
<protein>
    <submittedName>
        <fullName evidence="3 4">Uncharacterized protein</fullName>
    </submittedName>
</protein>
<feature type="transmembrane region" description="Helical" evidence="2">
    <location>
        <begin position="54"/>
        <end position="70"/>
    </location>
</feature>
<name>A0A0C4DUD5_MAGP6</name>
<evidence type="ECO:0000313" key="3">
    <source>
        <dbReference type="EMBL" id="KLU84534.1"/>
    </source>
</evidence>
<keyword evidence="2" id="KW-0472">Membrane</keyword>
<evidence type="ECO:0000313" key="5">
    <source>
        <dbReference type="Proteomes" id="UP000011715"/>
    </source>
</evidence>
<dbReference type="OrthoDB" id="5309037at2759"/>
<reference evidence="3" key="1">
    <citation type="submission" date="2010-05" db="EMBL/GenBank/DDBJ databases">
        <title>The Genome Sequence of Magnaporthe poae strain ATCC 64411.</title>
        <authorList>
            <consortium name="The Broad Institute Genome Sequencing Platform"/>
            <consortium name="Broad Institute Genome Sequencing Center for Infectious Disease"/>
            <person name="Ma L.-J."/>
            <person name="Dead R."/>
            <person name="Young S."/>
            <person name="Zeng Q."/>
            <person name="Koehrsen M."/>
            <person name="Alvarado L."/>
            <person name="Berlin A."/>
            <person name="Chapman S.B."/>
            <person name="Chen Z."/>
            <person name="Freedman E."/>
            <person name="Gellesch M."/>
            <person name="Goldberg J."/>
            <person name="Griggs A."/>
            <person name="Gujja S."/>
            <person name="Heilman E.R."/>
            <person name="Heiman D."/>
            <person name="Hepburn T."/>
            <person name="Howarth C."/>
            <person name="Jen D."/>
            <person name="Larson L."/>
            <person name="Mehta T."/>
            <person name="Neiman D."/>
            <person name="Pearson M."/>
            <person name="Roberts A."/>
            <person name="Saif S."/>
            <person name="Shea T."/>
            <person name="Shenoy N."/>
            <person name="Sisk P."/>
            <person name="Stolte C."/>
            <person name="Sykes S."/>
            <person name="Walk T."/>
            <person name="White J."/>
            <person name="Yandava C."/>
            <person name="Haas B."/>
            <person name="Nusbaum C."/>
            <person name="Birren B."/>
        </authorList>
    </citation>
    <scope>NUCLEOTIDE SEQUENCE</scope>
    <source>
        <strain evidence="3">ATCC 64411</strain>
    </source>
</reference>
<feature type="transmembrane region" description="Helical" evidence="2">
    <location>
        <begin position="303"/>
        <end position="322"/>
    </location>
</feature>
<evidence type="ECO:0000313" key="4">
    <source>
        <dbReference type="EnsemblFungi" id="MAPG_03575T0"/>
    </source>
</evidence>
<dbReference type="VEuPathDB" id="FungiDB:MAPG_03575"/>
<feature type="compositionally biased region" description="Acidic residues" evidence="1">
    <location>
        <begin position="221"/>
        <end position="232"/>
    </location>
</feature>
<reference evidence="4" key="5">
    <citation type="submission" date="2015-06" db="UniProtKB">
        <authorList>
            <consortium name="EnsemblFungi"/>
        </authorList>
    </citation>
    <scope>IDENTIFICATION</scope>
    <source>
        <strain evidence="4">ATCC 64411</strain>
    </source>
</reference>
<reference evidence="5" key="2">
    <citation type="submission" date="2010-05" db="EMBL/GenBank/DDBJ databases">
        <title>The genome sequence of Magnaporthe poae strain ATCC 64411.</title>
        <authorList>
            <person name="Ma L.-J."/>
            <person name="Dead R."/>
            <person name="Young S."/>
            <person name="Zeng Q."/>
            <person name="Koehrsen M."/>
            <person name="Alvarado L."/>
            <person name="Berlin A."/>
            <person name="Chapman S.B."/>
            <person name="Chen Z."/>
            <person name="Freedman E."/>
            <person name="Gellesch M."/>
            <person name="Goldberg J."/>
            <person name="Griggs A."/>
            <person name="Gujja S."/>
            <person name="Heilman E.R."/>
            <person name="Heiman D."/>
            <person name="Hepburn T."/>
            <person name="Howarth C."/>
            <person name="Jen D."/>
            <person name="Larson L."/>
            <person name="Mehta T."/>
            <person name="Neiman D."/>
            <person name="Pearson M."/>
            <person name="Roberts A."/>
            <person name="Saif S."/>
            <person name="Shea T."/>
            <person name="Shenoy N."/>
            <person name="Sisk P."/>
            <person name="Stolte C."/>
            <person name="Sykes S."/>
            <person name="Walk T."/>
            <person name="White J."/>
            <person name="Yandava C."/>
            <person name="Haas B."/>
            <person name="Nusbaum C."/>
            <person name="Birren B."/>
        </authorList>
    </citation>
    <scope>NUCLEOTIDE SEQUENCE [LARGE SCALE GENOMIC DNA]</scope>
    <source>
        <strain evidence="5">ATCC 64411 / 73-15</strain>
    </source>
</reference>
<reference evidence="4" key="4">
    <citation type="journal article" date="2015" name="G3 (Bethesda)">
        <title>Genome sequences of three phytopathogenic species of the Magnaporthaceae family of fungi.</title>
        <authorList>
            <person name="Okagaki L.H."/>
            <person name="Nunes C.C."/>
            <person name="Sailsbery J."/>
            <person name="Clay B."/>
            <person name="Brown D."/>
            <person name="John T."/>
            <person name="Oh Y."/>
            <person name="Young N."/>
            <person name="Fitzgerald M."/>
            <person name="Haas B.J."/>
            <person name="Zeng Q."/>
            <person name="Young S."/>
            <person name="Adiconis X."/>
            <person name="Fan L."/>
            <person name="Levin J.Z."/>
            <person name="Mitchell T.K."/>
            <person name="Okubara P.A."/>
            <person name="Farman M.L."/>
            <person name="Kohn L.M."/>
            <person name="Birren B."/>
            <person name="Ma L.-J."/>
            <person name="Dean R.A."/>
        </authorList>
    </citation>
    <scope>NUCLEOTIDE SEQUENCE</scope>
    <source>
        <strain evidence="4">ATCC 64411 / 73-15</strain>
    </source>
</reference>
<feature type="compositionally biased region" description="Low complexity" evidence="1">
    <location>
        <begin position="202"/>
        <end position="220"/>
    </location>
</feature>
<dbReference type="Proteomes" id="UP000011715">
    <property type="component" value="Unassembled WGS sequence"/>
</dbReference>
<accession>A0A0C4DUD5</accession>
<keyword evidence="2" id="KW-0812">Transmembrane</keyword>
<feature type="transmembrane region" description="Helical" evidence="2">
    <location>
        <begin position="14"/>
        <end position="34"/>
    </location>
</feature>
<dbReference type="EnsemblFungi" id="MAPG_03575T0">
    <property type="protein sequence ID" value="MAPG_03575T0"/>
    <property type="gene ID" value="MAPG_03575"/>
</dbReference>
<dbReference type="PANTHER" id="PTHR42354:SF1">
    <property type="entry name" value="C2H2-TYPE DOMAIN-CONTAINING PROTEIN"/>
    <property type="match status" value="1"/>
</dbReference>
<dbReference type="PANTHER" id="PTHR42354">
    <property type="entry name" value="C2H2-TYPE DOMAIN-CONTAINING PROTEIN"/>
    <property type="match status" value="1"/>
</dbReference>
<dbReference type="AlphaFoldDB" id="A0A0C4DUD5"/>
<feature type="region of interest" description="Disordered" evidence="1">
    <location>
        <begin position="202"/>
        <end position="239"/>
    </location>
</feature>
<dbReference type="EMBL" id="GL876968">
    <property type="protein sequence ID" value="KLU84534.1"/>
    <property type="molecule type" value="Genomic_DNA"/>
</dbReference>
<dbReference type="eggNOG" id="ENOG502SMYH">
    <property type="taxonomic scope" value="Eukaryota"/>
</dbReference>
<dbReference type="EMBL" id="ADBL01000856">
    <property type="status" value="NOT_ANNOTATED_CDS"/>
    <property type="molecule type" value="Genomic_DNA"/>
</dbReference>
<proteinExistence type="predicted"/>
<gene>
    <name evidence="3" type="ORF">MAPG_03575</name>
</gene>
<reference evidence="3" key="3">
    <citation type="submission" date="2011-03" db="EMBL/GenBank/DDBJ databases">
        <title>Annotation of Magnaporthe poae ATCC 64411.</title>
        <authorList>
            <person name="Ma L.-J."/>
            <person name="Dead R."/>
            <person name="Young S.K."/>
            <person name="Zeng Q."/>
            <person name="Gargeya S."/>
            <person name="Fitzgerald M."/>
            <person name="Haas B."/>
            <person name="Abouelleil A."/>
            <person name="Alvarado L."/>
            <person name="Arachchi H.M."/>
            <person name="Berlin A."/>
            <person name="Brown A."/>
            <person name="Chapman S.B."/>
            <person name="Chen Z."/>
            <person name="Dunbar C."/>
            <person name="Freedman E."/>
            <person name="Gearin G."/>
            <person name="Gellesch M."/>
            <person name="Goldberg J."/>
            <person name="Griggs A."/>
            <person name="Gujja S."/>
            <person name="Heiman D."/>
            <person name="Howarth C."/>
            <person name="Larson L."/>
            <person name="Lui A."/>
            <person name="MacDonald P.J.P."/>
            <person name="Mehta T."/>
            <person name="Montmayeur A."/>
            <person name="Murphy C."/>
            <person name="Neiman D."/>
            <person name="Pearson M."/>
            <person name="Priest M."/>
            <person name="Roberts A."/>
            <person name="Saif S."/>
            <person name="Shea T."/>
            <person name="Shenoy N."/>
            <person name="Sisk P."/>
            <person name="Stolte C."/>
            <person name="Sykes S."/>
            <person name="Yandava C."/>
            <person name="Wortman J."/>
            <person name="Nusbaum C."/>
            <person name="Birren B."/>
        </authorList>
    </citation>
    <scope>NUCLEOTIDE SEQUENCE</scope>
    <source>
        <strain evidence="3">ATCC 64411</strain>
    </source>
</reference>
<evidence type="ECO:0000256" key="2">
    <source>
        <dbReference type="SAM" id="Phobius"/>
    </source>
</evidence>
<evidence type="ECO:0000256" key="1">
    <source>
        <dbReference type="SAM" id="MobiDB-lite"/>
    </source>
</evidence>
<sequence length="328" mass="37085">MGPKTGHKLTHHHIYRYICNSSLTWYFLPCFFHVHKARLLTLPGRGATRDMSGAEVAGIVIGIIGLYPLGEKLCKRVVKHFNSKDNRSKDGGQSKALEASLRHGRRSIKETYDRDFRRLGPKFARGDVIAQNALLRQRIRLDNLLISLLLDHINGKKSLPPNYRTLHDVSRSVRRGTISVLTELYQRQSQAAAPRRLAALFAPQSESESESDSNSSNPDSSDTDSESSDSEPESSSSRRNCRSGRIRLLEAKRKWKCCGCGWSCKTSECARFRSDLRADYDYKAMGRYKRCPHGYSTRDKQRAMVFSVSFLSVVIISIDLAWDARATV</sequence>
<keyword evidence="2" id="KW-1133">Transmembrane helix</keyword>